<dbReference type="OrthoDB" id="2315679at2759"/>
<dbReference type="PANTHER" id="PTHR44329">
    <property type="entry name" value="SERINE/THREONINE-PROTEIN KINASE TNNI3K-RELATED"/>
    <property type="match status" value="1"/>
</dbReference>
<keyword evidence="2" id="KW-0547">Nucleotide-binding</keyword>
<dbReference type="InterPro" id="IPR051681">
    <property type="entry name" value="Ser/Thr_Kinases-Pseudokinases"/>
</dbReference>
<name>A0A2Z6RI20_9GLOM</name>
<comment type="caution">
    <text evidence="6">The sequence shown here is derived from an EMBL/GenBank/DDBJ whole genome shotgun (WGS) entry which is preliminary data.</text>
</comment>
<gene>
    <name evidence="7" type="ORF">RCL2_002429200</name>
    <name evidence="6" type="ORF">RclHR1_01970020</name>
</gene>
<sequence>MRHLWKSGSAQYQEYVSIFNSTAEEENDKTDDRIIYIKDLEKRKEIYGICCECNEPGTGEWWCQPCNARRFKENFKNWTSGSKDIDELIQYSQLNAVSNKKCLEWIPFENFQDVTYITKGGFGKIYSAIYYNGFIHHWDIKNQEWSRIISHKVALKSFYDSLDMNTDLLNEIKSYLHMYTWDIVQYYGLTQNPNTKEYMMILKYCEDGNLRNHLNKPGNYINRKSKINYLFQIARGLQNIHDSKKIHGDLHIGNILLETNIDHAFISDLGTCRPANNNEVKKVYGVLPYMAPEILRGHQYTKEADIYSFGIVMNELMSEETPYINVPHDHMLAIDICKGLRPKISDDIPKPLADLIVKCWDVEVENRPTAKELSQVLRKWRSEIRNMSGNFYSQIKEYDEIEEYKDRVKNKEIHPQAIYTSRLLNFENLPETVNSTVLVSDCLDCSI</sequence>
<evidence type="ECO:0000313" key="7">
    <source>
        <dbReference type="EMBL" id="GES97715.1"/>
    </source>
</evidence>
<organism evidence="6 8">
    <name type="scientific">Rhizophagus clarus</name>
    <dbReference type="NCBI Taxonomy" id="94130"/>
    <lineage>
        <taxon>Eukaryota</taxon>
        <taxon>Fungi</taxon>
        <taxon>Fungi incertae sedis</taxon>
        <taxon>Mucoromycota</taxon>
        <taxon>Glomeromycotina</taxon>
        <taxon>Glomeromycetes</taxon>
        <taxon>Glomerales</taxon>
        <taxon>Glomeraceae</taxon>
        <taxon>Rhizophagus</taxon>
    </lineage>
</organism>
<dbReference type="Proteomes" id="UP000247702">
    <property type="component" value="Unassembled WGS sequence"/>
</dbReference>
<reference evidence="7" key="2">
    <citation type="submission" date="2019-10" db="EMBL/GenBank/DDBJ databases">
        <title>Conservation and host-specific expression of non-tandemly repeated heterogenous ribosome RNA gene in arbuscular mycorrhizal fungi.</title>
        <authorList>
            <person name="Maeda T."/>
            <person name="Kobayashi Y."/>
            <person name="Nakagawa T."/>
            <person name="Ezawa T."/>
            <person name="Yamaguchi K."/>
            <person name="Bino T."/>
            <person name="Nishimoto Y."/>
            <person name="Shigenobu S."/>
            <person name="Kawaguchi M."/>
        </authorList>
    </citation>
    <scope>NUCLEOTIDE SEQUENCE</scope>
    <source>
        <strain evidence="7">HR1</strain>
    </source>
</reference>
<keyword evidence="8" id="KW-1185">Reference proteome</keyword>
<dbReference type="SUPFAM" id="SSF56112">
    <property type="entry name" value="Protein kinase-like (PK-like)"/>
    <property type="match status" value="1"/>
</dbReference>
<dbReference type="GO" id="GO:0004674">
    <property type="term" value="F:protein serine/threonine kinase activity"/>
    <property type="evidence" value="ECO:0007669"/>
    <property type="project" value="TreeGrafter"/>
</dbReference>
<dbReference type="InterPro" id="IPR011009">
    <property type="entry name" value="Kinase-like_dom_sf"/>
</dbReference>
<evidence type="ECO:0000256" key="3">
    <source>
        <dbReference type="ARBA" id="ARBA00022777"/>
    </source>
</evidence>
<dbReference type="PROSITE" id="PS50011">
    <property type="entry name" value="PROTEIN_KINASE_DOM"/>
    <property type="match status" value="1"/>
</dbReference>
<accession>A0A2Z6RI20</accession>
<dbReference type="EMBL" id="BEXD01001079">
    <property type="protein sequence ID" value="GBB92138.1"/>
    <property type="molecule type" value="Genomic_DNA"/>
</dbReference>
<evidence type="ECO:0000256" key="4">
    <source>
        <dbReference type="ARBA" id="ARBA00022840"/>
    </source>
</evidence>
<dbReference type="Proteomes" id="UP000615446">
    <property type="component" value="Unassembled WGS sequence"/>
</dbReference>
<dbReference type="AlphaFoldDB" id="A0A2Z6RI20"/>
<evidence type="ECO:0000313" key="6">
    <source>
        <dbReference type="EMBL" id="GBB92138.1"/>
    </source>
</evidence>
<dbReference type="Gene3D" id="1.10.510.10">
    <property type="entry name" value="Transferase(Phosphotransferase) domain 1"/>
    <property type="match status" value="1"/>
</dbReference>
<dbReference type="EMBL" id="BLAL01000261">
    <property type="protein sequence ID" value="GES97715.1"/>
    <property type="molecule type" value="Genomic_DNA"/>
</dbReference>
<dbReference type="GO" id="GO:0005524">
    <property type="term" value="F:ATP binding"/>
    <property type="evidence" value="ECO:0007669"/>
    <property type="project" value="UniProtKB-KW"/>
</dbReference>
<keyword evidence="4" id="KW-0067">ATP-binding</keyword>
<reference evidence="6 8" key="1">
    <citation type="submission" date="2017-11" db="EMBL/GenBank/DDBJ databases">
        <title>The genome of Rhizophagus clarus HR1 reveals common genetic basis of auxotrophy among arbuscular mycorrhizal fungi.</title>
        <authorList>
            <person name="Kobayashi Y."/>
        </authorList>
    </citation>
    <scope>NUCLEOTIDE SEQUENCE [LARGE SCALE GENOMIC DNA]</scope>
    <source>
        <strain evidence="6 8">HR1</strain>
    </source>
</reference>
<evidence type="ECO:0000256" key="2">
    <source>
        <dbReference type="ARBA" id="ARBA00022741"/>
    </source>
</evidence>
<evidence type="ECO:0000313" key="8">
    <source>
        <dbReference type="Proteomes" id="UP000247702"/>
    </source>
</evidence>
<dbReference type="InterPro" id="IPR000719">
    <property type="entry name" value="Prot_kinase_dom"/>
</dbReference>
<keyword evidence="3 7" id="KW-0418">Kinase</keyword>
<proteinExistence type="predicted"/>
<keyword evidence="1" id="KW-0808">Transferase</keyword>
<evidence type="ECO:0000259" key="5">
    <source>
        <dbReference type="PROSITE" id="PS50011"/>
    </source>
</evidence>
<dbReference type="PANTHER" id="PTHR44329:SF288">
    <property type="entry name" value="MITOGEN-ACTIVATED PROTEIN KINASE KINASE KINASE 20"/>
    <property type="match status" value="1"/>
</dbReference>
<dbReference type="InterPro" id="IPR001245">
    <property type="entry name" value="Ser-Thr/Tyr_kinase_cat_dom"/>
</dbReference>
<feature type="domain" description="Protein kinase" evidence="5">
    <location>
        <begin position="111"/>
        <end position="381"/>
    </location>
</feature>
<dbReference type="Pfam" id="PF07714">
    <property type="entry name" value="PK_Tyr_Ser-Thr"/>
    <property type="match status" value="1"/>
</dbReference>
<protein>
    <submittedName>
        <fullName evidence="7">Kinase-like domain-containing protein</fullName>
    </submittedName>
</protein>
<evidence type="ECO:0000256" key="1">
    <source>
        <dbReference type="ARBA" id="ARBA00022679"/>
    </source>
</evidence>